<dbReference type="Proteomes" id="UP000009226">
    <property type="component" value="Chromosome"/>
</dbReference>
<proteinExistence type="predicted"/>
<evidence type="ECO:0000313" key="2">
    <source>
        <dbReference type="Proteomes" id="UP000009226"/>
    </source>
</evidence>
<dbReference type="AlphaFoldDB" id="F6B977"/>
<sequence>MSKDTIVAAITLDPDKVKGDIPVIIAGDEAERERLARLMANILHAMVHDLGNGTYLIVQH</sequence>
<dbReference type="HOGENOM" id="CLU_203935_1_1_9"/>
<gene>
    <name evidence="1" type="ordered locus">Desca_2010</name>
</gene>
<dbReference type="EMBL" id="CP002736">
    <property type="protein sequence ID" value="AEF94849.1"/>
    <property type="molecule type" value="Genomic_DNA"/>
</dbReference>
<accession>F6B977</accession>
<dbReference type="STRING" id="868595.Desca_2010"/>
<name>F6B977_DESCC</name>
<evidence type="ECO:0000313" key="1">
    <source>
        <dbReference type="EMBL" id="AEF94849.1"/>
    </source>
</evidence>
<protein>
    <submittedName>
        <fullName evidence="1">Uncharacterized protein</fullName>
    </submittedName>
</protein>
<keyword evidence="2" id="KW-1185">Reference proteome</keyword>
<dbReference type="Pfam" id="PF21835">
    <property type="entry name" value="YIEGIA_cap"/>
    <property type="match status" value="1"/>
</dbReference>
<reference evidence="1" key="1">
    <citation type="submission" date="2011-05" db="EMBL/GenBank/DDBJ databases">
        <title>Complete sequence of Desulfotomaculum carboxydivorans CO-1-SRB.</title>
        <authorList>
            <consortium name="US DOE Joint Genome Institute"/>
            <person name="Lucas S."/>
            <person name="Han J."/>
            <person name="Lapidus A."/>
            <person name="Cheng J.-F."/>
            <person name="Goodwin L."/>
            <person name="Pitluck S."/>
            <person name="Peters L."/>
            <person name="Mikhailova N."/>
            <person name="Lu M."/>
            <person name="Han C."/>
            <person name="Tapia R."/>
            <person name="Land M."/>
            <person name="Hauser L."/>
            <person name="Kyrpides N."/>
            <person name="Ivanova N."/>
            <person name="Pagani I."/>
            <person name="Stams A."/>
            <person name="Plugge C."/>
            <person name="Muyzer G."/>
            <person name="Kuever J."/>
            <person name="Parshina S."/>
            <person name="Ivanova A."/>
            <person name="Nazina T."/>
            <person name="Woyke T."/>
        </authorList>
    </citation>
    <scope>NUCLEOTIDE SEQUENCE [LARGE SCALE GENOMIC DNA]</scope>
    <source>
        <strain evidence="1">CO-1-SRB</strain>
    </source>
</reference>
<dbReference type="RefSeq" id="WP_003543834.1">
    <property type="nucleotide sequence ID" value="NC_015565.1"/>
</dbReference>
<dbReference type="KEGG" id="dca:Desca_2010"/>
<organism evidence="1 2">
    <name type="scientific">Desulfotomaculum nigrificans (strain DSM 14880 / VKM B-2319 / CO-1-SRB)</name>
    <name type="common">Desulfotomaculum carboxydivorans</name>
    <dbReference type="NCBI Taxonomy" id="868595"/>
    <lineage>
        <taxon>Bacteria</taxon>
        <taxon>Bacillati</taxon>
        <taxon>Bacillota</taxon>
        <taxon>Clostridia</taxon>
        <taxon>Eubacteriales</taxon>
        <taxon>Desulfotomaculaceae</taxon>
        <taxon>Desulfotomaculum</taxon>
    </lineage>
</organism>
<dbReference type="InterPro" id="IPR054055">
    <property type="entry name" value="YpzH"/>
</dbReference>